<name>A0A9P9ILV1_9PLEO</name>
<keyword evidence="11" id="KW-0175">Coiled coil</keyword>
<keyword evidence="7 10" id="KW-0804">Transcription</keyword>
<feature type="coiled-coil region" evidence="11">
    <location>
        <begin position="212"/>
        <end position="239"/>
    </location>
</feature>
<dbReference type="SUPFAM" id="SSF140718">
    <property type="entry name" value="Mediator hinge subcomplex-like"/>
    <property type="match status" value="1"/>
</dbReference>
<dbReference type="InterPro" id="IPR037212">
    <property type="entry name" value="Med7/Med21-like"/>
</dbReference>
<evidence type="ECO:0000256" key="3">
    <source>
        <dbReference type="ARBA" id="ARBA00011837"/>
    </source>
</evidence>
<feature type="region of interest" description="Disordered" evidence="12">
    <location>
        <begin position="41"/>
        <end position="60"/>
    </location>
</feature>
<evidence type="ECO:0000256" key="11">
    <source>
        <dbReference type="SAM" id="Coils"/>
    </source>
</evidence>
<evidence type="ECO:0000256" key="6">
    <source>
        <dbReference type="ARBA" id="ARBA00023159"/>
    </source>
</evidence>
<protein>
    <recommendedName>
        <fullName evidence="4 10">Mediator of RNA polymerase II transcription subunit 7</fullName>
    </recommendedName>
</protein>
<dbReference type="PANTHER" id="PTHR21428">
    <property type="entry name" value="MEDIATOR OF RNA POLYMERASE II TRANSCRIPTION SUBUNIT 7"/>
    <property type="match status" value="1"/>
</dbReference>
<reference evidence="13" key="1">
    <citation type="journal article" date="2021" name="Nat. Commun.">
        <title>Genetic determinants of endophytism in the Arabidopsis root mycobiome.</title>
        <authorList>
            <person name="Mesny F."/>
            <person name="Miyauchi S."/>
            <person name="Thiergart T."/>
            <person name="Pickel B."/>
            <person name="Atanasova L."/>
            <person name="Karlsson M."/>
            <person name="Huettel B."/>
            <person name="Barry K.W."/>
            <person name="Haridas S."/>
            <person name="Chen C."/>
            <person name="Bauer D."/>
            <person name="Andreopoulos W."/>
            <person name="Pangilinan J."/>
            <person name="LaButti K."/>
            <person name="Riley R."/>
            <person name="Lipzen A."/>
            <person name="Clum A."/>
            <person name="Drula E."/>
            <person name="Henrissat B."/>
            <person name="Kohler A."/>
            <person name="Grigoriev I.V."/>
            <person name="Martin F.M."/>
            <person name="Hacquard S."/>
        </authorList>
    </citation>
    <scope>NUCLEOTIDE SEQUENCE</scope>
    <source>
        <strain evidence="13">MPI-CAGE-CH-0243</strain>
    </source>
</reference>
<feature type="compositionally biased region" description="Basic and acidic residues" evidence="12">
    <location>
        <begin position="263"/>
        <end position="272"/>
    </location>
</feature>
<feature type="region of interest" description="Disordered" evidence="12">
    <location>
        <begin position="242"/>
        <end position="272"/>
    </location>
</feature>
<sequence>MADDTDKNPPEEPTHRAPWPSPPPYYTFFTAENQERLKEFKNDTSVEKDTSSIGDTSPILTPSRLQALPEELRYLIPPEPPADDEQVRVLSHFAKGSAINNFVQDMGYVSEQFLGQPYLFDWQYEQLYPSAPEVGSGEDTTTTPEWTRERKQYLFRFLRSALLSFVELLGVVVQDPTSDAREQKLKHILNAFANMHALVNEYRPHQARMTLIRMMEQQLEQKKKEIDDVRRMKEKVDKTLAEFAKSAPEKTTSAAPEENPTLAREERRKENQRHMWQAMDEILGH</sequence>
<evidence type="ECO:0000256" key="1">
    <source>
        <dbReference type="ARBA" id="ARBA00004123"/>
    </source>
</evidence>
<keyword evidence="5 10" id="KW-0805">Transcription regulation</keyword>
<gene>
    <name evidence="13" type="ORF">B0J11DRAFT_296616</name>
</gene>
<dbReference type="GO" id="GO:0016592">
    <property type="term" value="C:mediator complex"/>
    <property type="evidence" value="ECO:0007669"/>
    <property type="project" value="InterPro"/>
</dbReference>
<evidence type="ECO:0000256" key="4">
    <source>
        <dbReference type="ARBA" id="ARBA00020631"/>
    </source>
</evidence>
<dbReference type="Gene3D" id="6.10.140.1520">
    <property type="match status" value="1"/>
</dbReference>
<proteinExistence type="inferred from homology"/>
<organism evidence="13 14">
    <name type="scientific">Dendryphion nanum</name>
    <dbReference type="NCBI Taxonomy" id="256645"/>
    <lineage>
        <taxon>Eukaryota</taxon>
        <taxon>Fungi</taxon>
        <taxon>Dikarya</taxon>
        <taxon>Ascomycota</taxon>
        <taxon>Pezizomycotina</taxon>
        <taxon>Dothideomycetes</taxon>
        <taxon>Pleosporomycetidae</taxon>
        <taxon>Pleosporales</taxon>
        <taxon>Torulaceae</taxon>
        <taxon>Dendryphion</taxon>
    </lineage>
</organism>
<comment type="subunit">
    <text evidence="3 10">Component of the Mediator complex.</text>
</comment>
<dbReference type="GO" id="GO:0070847">
    <property type="term" value="C:core mediator complex"/>
    <property type="evidence" value="ECO:0007669"/>
    <property type="project" value="TreeGrafter"/>
</dbReference>
<evidence type="ECO:0000256" key="7">
    <source>
        <dbReference type="ARBA" id="ARBA00023163"/>
    </source>
</evidence>
<dbReference type="AlphaFoldDB" id="A0A9P9ILV1"/>
<evidence type="ECO:0000256" key="10">
    <source>
        <dbReference type="RuleBase" id="RU364060"/>
    </source>
</evidence>
<keyword evidence="6 10" id="KW-0010">Activator</keyword>
<dbReference type="InterPro" id="IPR009244">
    <property type="entry name" value="Mediatior_Med7"/>
</dbReference>
<comment type="caution">
    <text evidence="13">The sequence shown here is derived from an EMBL/GenBank/DDBJ whole genome shotgun (WGS) entry which is preliminary data.</text>
</comment>
<evidence type="ECO:0000313" key="13">
    <source>
        <dbReference type="EMBL" id="KAH7127173.1"/>
    </source>
</evidence>
<dbReference type="EMBL" id="JAGMWT010000006">
    <property type="protein sequence ID" value="KAH7127173.1"/>
    <property type="molecule type" value="Genomic_DNA"/>
</dbReference>
<feature type="compositionally biased region" description="Basic and acidic residues" evidence="12">
    <location>
        <begin position="1"/>
        <end position="15"/>
    </location>
</feature>
<keyword evidence="8 10" id="KW-0539">Nucleus</keyword>
<keyword evidence="14" id="KW-1185">Reference proteome</keyword>
<dbReference type="Proteomes" id="UP000700596">
    <property type="component" value="Unassembled WGS sequence"/>
</dbReference>
<evidence type="ECO:0000256" key="2">
    <source>
        <dbReference type="ARBA" id="ARBA00009994"/>
    </source>
</evidence>
<dbReference type="PANTHER" id="PTHR21428:SF11">
    <property type="entry name" value="MEDIATOR OF RNA POLYMERASE II TRANSCRIPTION SUBUNIT 7"/>
    <property type="match status" value="1"/>
</dbReference>
<evidence type="ECO:0000313" key="14">
    <source>
        <dbReference type="Proteomes" id="UP000700596"/>
    </source>
</evidence>
<dbReference type="GO" id="GO:0006357">
    <property type="term" value="P:regulation of transcription by RNA polymerase II"/>
    <property type="evidence" value="ECO:0007669"/>
    <property type="project" value="InterPro"/>
</dbReference>
<dbReference type="InterPro" id="IPR044888">
    <property type="entry name" value="Mediatior_Med7_sf"/>
</dbReference>
<evidence type="ECO:0000256" key="5">
    <source>
        <dbReference type="ARBA" id="ARBA00023015"/>
    </source>
</evidence>
<comment type="function">
    <text evidence="9">Component of the Mediator complex, a coactivator involved in the regulated transcription of nearly all RNA polymerase II-dependent genes. Mediator functions as a bridge to convey information from gene-specific regulatory proteins to the basal RNA polymerase II transcription machinery. Mediator is recruited to promoters by direct interactions with regulatory proteins and serves as a scaffold for the assembly of a functional preinitiation complex with RNA polymerase II and the general transcription factors.</text>
</comment>
<feature type="compositionally biased region" description="Basic and acidic residues" evidence="12">
    <location>
        <begin position="41"/>
        <end position="50"/>
    </location>
</feature>
<evidence type="ECO:0000256" key="9">
    <source>
        <dbReference type="ARBA" id="ARBA00025687"/>
    </source>
</evidence>
<dbReference type="Gene3D" id="6.10.140.200">
    <property type="match status" value="1"/>
</dbReference>
<accession>A0A9P9ILV1</accession>
<dbReference type="OrthoDB" id="10253553at2759"/>
<dbReference type="GO" id="GO:0003712">
    <property type="term" value="F:transcription coregulator activity"/>
    <property type="evidence" value="ECO:0007669"/>
    <property type="project" value="InterPro"/>
</dbReference>
<evidence type="ECO:0000256" key="12">
    <source>
        <dbReference type="SAM" id="MobiDB-lite"/>
    </source>
</evidence>
<feature type="region of interest" description="Disordered" evidence="12">
    <location>
        <begin position="1"/>
        <end position="25"/>
    </location>
</feature>
<comment type="subcellular location">
    <subcellularLocation>
        <location evidence="1 10">Nucleus</location>
    </subcellularLocation>
</comment>
<evidence type="ECO:0000256" key="8">
    <source>
        <dbReference type="ARBA" id="ARBA00023242"/>
    </source>
</evidence>
<dbReference type="Pfam" id="PF05983">
    <property type="entry name" value="Med7"/>
    <property type="match status" value="1"/>
</dbReference>
<feature type="compositionally biased region" description="Polar residues" evidence="12">
    <location>
        <begin position="51"/>
        <end position="60"/>
    </location>
</feature>
<comment type="similarity">
    <text evidence="2 10">Belongs to the Mediator complex subunit 7 family.</text>
</comment>